<evidence type="ECO:0000256" key="5">
    <source>
        <dbReference type="ARBA" id="ARBA00025445"/>
    </source>
</evidence>
<evidence type="ECO:0000256" key="4">
    <source>
        <dbReference type="ARBA" id="ARBA00023065"/>
    </source>
</evidence>
<keyword evidence="2 6" id="KW-0813">Transport</keyword>
<dbReference type="SUPFAM" id="SSF118203">
    <property type="entry name" value="Vacuolar ATP synthase subunit C"/>
    <property type="match status" value="1"/>
</dbReference>
<gene>
    <name evidence="7" type="ORF">FEM48_Zijuj09G0226900</name>
</gene>
<dbReference type="AlphaFoldDB" id="A0A978UVR1"/>
<evidence type="ECO:0000256" key="2">
    <source>
        <dbReference type="ARBA" id="ARBA00022448"/>
    </source>
</evidence>
<reference evidence="7" key="1">
    <citation type="journal article" date="2021" name="Front. Plant Sci.">
        <title>Chromosome-Scale Genome Assembly for Chinese Sour Jujube and Insights Into Its Genome Evolution and Domestication Signature.</title>
        <authorList>
            <person name="Shen L.-Y."/>
            <person name="Luo H."/>
            <person name="Wang X.-L."/>
            <person name="Wang X.-M."/>
            <person name="Qiu X.-J."/>
            <person name="Liu H."/>
            <person name="Zhou S.-S."/>
            <person name="Jia K.-H."/>
            <person name="Nie S."/>
            <person name="Bao Y.-T."/>
            <person name="Zhang R.-G."/>
            <person name="Yun Q.-Z."/>
            <person name="Chai Y.-H."/>
            <person name="Lu J.-Y."/>
            <person name="Li Y."/>
            <person name="Zhao S.-W."/>
            <person name="Mao J.-F."/>
            <person name="Jia S.-G."/>
            <person name="Mao Y.-M."/>
        </authorList>
    </citation>
    <scope>NUCLEOTIDE SEQUENCE</scope>
    <source>
        <strain evidence="7">AT0</strain>
        <tissue evidence="7">Leaf</tissue>
    </source>
</reference>
<dbReference type="FunFam" id="3.30.70.100:FF:000002">
    <property type="entry name" value="V-type proton ATPase subunit C"/>
    <property type="match status" value="1"/>
</dbReference>
<evidence type="ECO:0000256" key="6">
    <source>
        <dbReference type="RuleBase" id="RU364010"/>
    </source>
</evidence>
<comment type="function">
    <text evidence="5">Subunit of the peripheral V1 complex of vacuolar ATPase. Subunit C is necessary for the assembly of the catalytic sector of the enzyme and is likely to have a specific function in its catalytic activity. V-ATPase is responsible for acidifying a variety of intracellular compartments in eukaryotic cells.</text>
</comment>
<dbReference type="PANTHER" id="PTHR10137:SF0">
    <property type="entry name" value="V-TYPE PROTON ATPASE SUBUNIT C"/>
    <property type="match status" value="1"/>
</dbReference>
<dbReference type="Gene3D" id="3.30.70.100">
    <property type="match status" value="1"/>
</dbReference>
<dbReference type="PANTHER" id="PTHR10137">
    <property type="entry name" value="V-TYPE PROTON ATPASE SUBUNIT C"/>
    <property type="match status" value="1"/>
</dbReference>
<name>A0A978UVR1_ZIZJJ</name>
<evidence type="ECO:0000313" key="7">
    <source>
        <dbReference type="EMBL" id="KAH7518961.1"/>
    </source>
</evidence>
<comment type="function">
    <text evidence="6">Subunit of the V1 complex of vacuolar(H+)-ATPase (V-ATPase), a multisubunit enzyme composed of a peripheral complex (V1) that hydrolyzes ATP and a membrane integral complex (V0) that translocates protons. V-ATPase is responsible for acidifying and maintaining the pH of intracellular compartments and in some cell types, is targeted to the plasma membrane, where it is responsible for acidifying the extracellular environment. Subunit C is necessary for the assembly of the catalytic sector of the enzyme and is likely to have a specific function in its catalytic activity.</text>
</comment>
<evidence type="ECO:0000256" key="1">
    <source>
        <dbReference type="ARBA" id="ARBA00006138"/>
    </source>
</evidence>
<dbReference type="GO" id="GO:0046961">
    <property type="term" value="F:proton-transporting ATPase activity, rotational mechanism"/>
    <property type="evidence" value="ECO:0007669"/>
    <property type="project" value="InterPro"/>
</dbReference>
<protein>
    <recommendedName>
        <fullName evidence="6">V-type proton ATPase subunit C</fullName>
    </recommendedName>
</protein>
<dbReference type="EMBL" id="JAEACU010000009">
    <property type="protein sequence ID" value="KAH7518961.1"/>
    <property type="molecule type" value="Genomic_DNA"/>
</dbReference>
<dbReference type="Pfam" id="PF03223">
    <property type="entry name" value="V-ATPase_C"/>
    <property type="match status" value="1"/>
</dbReference>
<dbReference type="InterPro" id="IPR036132">
    <property type="entry name" value="Vac_ATP_synth_c_sf"/>
</dbReference>
<keyword evidence="3 6" id="KW-0375">Hydrogen ion transport</keyword>
<accession>A0A978UVR1</accession>
<comment type="subunit">
    <text evidence="6">V-ATPase is a heteromultimeric enzyme composed of a peripheral catalytic V1 complex (components A to H) attached to an integral membrane V0 proton pore complex.</text>
</comment>
<dbReference type="Gene3D" id="3.30.70.1180">
    <property type="entry name" value="Vacuolar atp synthase subunit c, domain 1"/>
    <property type="match status" value="1"/>
</dbReference>
<proteinExistence type="inferred from homology"/>
<sequence length="420" mass="47411">MATRYWVVSLPVQGSASAVWNNLQDQISKHSFDTPIYRVTSNPNLICSPRSDFVQCLNSFSFSISIFSSQFNIPNLRVGTLDSLLSLSDDLLKSNNFMEGVSHKIRRQIEELERISGVESSALTVDGVPVDSYLTRFVWDEAKYPTMSPLREIVDSIHGQVAKIEDDLKVRVAEYNTVRSQLNAINRKQSGSLAVRDLSNLVKPEDIITSEHLVTLLAVVPKYSQKDWLSSYETLTNYVVPRSSKLLFEDNEYALYTVTLFGRVADNFRTSARERGFQIRDFEYSPEAQESRKQELEKLVQDQESLRSSLLLWCYTSYGEVFTSWMHFCAVRIFAESILRYGLPPSFLASVLAPSAKGEKKVRSILEGLCDSTNRQVFVVCLHLLVCTFWKTEDEVGGGIAGLAGDTDAHPYVSFTINLV</sequence>
<evidence type="ECO:0000313" key="8">
    <source>
        <dbReference type="Proteomes" id="UP000813462"/>
    </source>
</evidence>
<dbReference type="InterPro" id="IPR004907">
    <property type="entry name" value="ATPase_V1-cplx_csu"/>
</dbReference>
<organism evidence="7 8">
    <name type="scientific">Ziziphus jujuba var. spinosa</name>
    <dbReference type="NCBI Taxonomy" id="714518"/>
    <lineage>
        <taxon>Eukaryota</taxon>
        <taxon>Viridiplantae</taxon>
        <taxon>Streptophyta</taxon>
        <taxon>Embryophyta</taxon>
        <taxon>Tracheophyta</taxon>
        <taxon>Spermatophyta</taxon>
        <taxon>Magnoliopsida</taxon>
        <taxon>eudicotyledons</taxon>
        <taxon>Gunneridae</taxon>
        <taxon>Pentapetalae</taxon>
        <taxon>rosids</taxon>
        <taxon>fabids</taxon>
        <taxon>Rosales</taxon>
        <taxon>Rhamnaceae</taxon>
        <taxon>Paliureae</taxon>
        <taxon>Ziziphus</taxon>
    </lineage>
</organism>
<dbReference type="Proteomes" id="UP000813462">
    <property type="component" value="Unassembled WGS sequence"/>
</dbReference>
<dbReference type="GO" id="GO:0000221">
    <property type="term" value="C:vacuolar proton-transporting V-type ATPase, V1 domain"/>
    <property type="evidence" value="ECO:0007669"/>
    <property type="project" value="TreeGrafter"/>
</dbReference>
<evidence type="ECO:0000256" key="3">
    <source>
        <dbReference type="ARBA" id="ARBA00022781"/>
    </source>
</evidence>
<dbReference type="CDD" id="cd14785">
    <property type="entry name" value="V-ATPase_C"/>
    <property type="match status" value="1"/>
</dbReference>
<dbReference type="Gene3D" id="1.20.1460.10">
    <property type="entry name" value="subunit c (vma5p) of the yeast v-atpase, domain 2"/>
    <property type="match status" value="1"/>
</dbReference>
<keyword evidence="4 6" id="KW-0406">Ion transport</keyword>
<comment type="similarity">
    <text evidence="1 6">Belongs to the V-ATPase C subunit family.</text>
</comment>
<comment type="caution">
    <text evidence="7">The sequence shown here is derived from an EMBL/GenBank/DDBJ whole genome shotgun (WGS) entry which is preliminary data.</text>
</comment>